<protein>
    <submittedName>
        <fullName evidence="2">Uncharacterized protein</fullName>
    </submittedName>
</protein>
<proteinExistence type="predicted"/>
<reference evidence="2 3" key="1">
    <citation type="journal article" date="2018" name="Biotechnol. Adv.">
        <title>Improved genomic resources and new bioinformatic workflow for the carcinogenic parasite Clonorchis sinensis: Biotechnological implications.</title>
        <authorList>
            <person name="Wang D."/>
            <person name="Korhonen P.K."/>
            <person name="Gasser R.B."/>
            <person name="Young N.D."/>
        </authorList>
    </citation>
    <scope>NUCLEOTIDE SEQUENCE [LARGE SCALE GENOMIC DNA]</scope>
    <source>
        <strain evidence="2">Cs-k2</strain>
    </source>
</reference>
<gene>
    <name evidence="2" type="ORF">CSKR_113079</name>
</gene>
<reference evidence="2 3" key="2">
    <citation type="journal article" date="2021" name="Genomics">
        <title>High-quality reference genome for Clonorchis sinensis.</title>
        <authorList>
            <person name="Young N.D."/>
            <person name="Stroehlein A.J."/>
            <person name="Kinkar L."/>
            <person name="Wang T."/>
            <person name="Sohn W.M."/>
            <person name="Chang B.C.H."/>
            <person name="Kaur P."/>
            <person name="Weisz D."/>
            <person name="Dudchenko O."/>
            <person name="Aiden E.L."/>
            <person name="Korhonen P.K."/>
            <person name="Gasser R.B."/>
        </authorList>
    </citation>
    <scope>NUCLEOTIDE SEQUENCE [LARGE SCALE GENOMIC DNA]</scope>
    <source>
        <strain evidence="2">Cs-k2</strain>
    </source>
</reference>
<dbReference type="OrthoDB" id="6310105at2759"/>
<dbReference type="Proteomes" id="UP000286415">
    <property type="component" value="Unassembled WGS sequence"/>
</dbReference>
<evidence type="ECO:0000313" key="3">
    <source>
        <dbReference type="Proteomes" id="UP000286415"/>
    </source>
</evidence>
<sequence>MLWNIGSSGSLTGCWSVRRAWQLDCKRFTTNRGDIVSAGLSGSHSPRLMMKRLQPNCQARRTDQQPKTQFSKNQKNSPGGMQTEAISCELLHRLSKQDIWWLRPELADRKIHDSNQTSSSRLLLSRPEQPNSISALVFLSGDITASVTFE</sequence>
<accession>A0A419Q9E7</accession>
<evidence type="ECO:0000313" key="2">
    <source>
        <dbReference type="EMBL" id="KAG5447728.1"/>
    </source>
</evidence>
<feature type="region of interest" description="Disordered" evidence="1">
    <location>
        <begin position="57"/>
        <end position="81"/>
    </location>
</feature>
<keyword evidence="3" id="KW-1185">Reference proteome</keyword>
<organism evidence="2 3">
    <name type="scientific">Clonorchis sinensis</name>
    <name type="common">Chinese liver fluke</name>
    <dbReference type="NCBI Taxonomy" id="79923"/>
    <lineage>
        <taxon>Eukaryota</taxon>
        <taxon>Metazoa</taxon>
        <taxon>Spiralia</taxon>
        <taxon>Lophotrochozoa</taxon>
        <taxon>Platyhelminthes</taxon>
        <taxon>Trematoda</taxon>
        <taxon>Digenea</taxon>
        <taxon>Opisthorchiida</taxon>
        <taxon>Opisthorchiata</taxon>
        <taxon>Opisthorchiidae</taxon>
        <taxon>Clonorchis</taxon>
    </lineage>
</organism>
<dbReference type="EMBL" id="NIRI02000042">
    <property type="protein sequence ID" value="KAG5447728.1"/>
    <property type="molecule type" value="Genomic_DNA"/>
</dbReference>
<name>A0A419Q9E7_CLOSI</name>
<dbReference type="InParanoid" id="A0A419Q9E7"/>
<evidence type="ECO:0000256" key="1">
    <source>
        <dbReference type="SAM" id="MobiDB-lite"/>
    </source>
</evidence>
<comment type="caution">
    <text evidence="2">The sequence shown here is derived from an EMBL/GenBank/DDBJ whole genome shotgun (WGS) entry which is preliminary data.</text>
</comment>
<dbReference type="AlphaFoldDB" id="A0A419Q9E7"/>
<feature type="compositionally biased region" description="Polar residues" evidence="1">
    <location>
        <begin position="57"/>
        <end position="80"/>
    </location>
</feature>